<gene>
    <name evidence="22" type="primary">ptsP</name>
    <name evidence="22" type="ORF">ACEU0G_000026</name>
</gene>
<keyword evidence="15 17" id="KW-0460">Magnesium</keyword>
<keyword evidence="8 17" id="KW-0813">Transport</keyword>
<evidence type="ECO:0000256" key="17">
    <source>
        <dbReference type="PIRNR" id="PIRNR000732"/>
    </source>
</evidence>
<reference evidence="22 23" key="1">
    <citation type="submission" date="2024-09" db="EMBL/GenBank/DDBJ databases">
        <authorList>
            <consortium name="All-Russian atlas of soil microorganisms"/>
            <consortium name="as a basis for the search for new antimicrobial producers and enzymes with unique properties"/>
            <person name="Sokolova E.A."/>
            <person name="Voronina E.N."/>
        </authorList>
    </citation>
    <scope>NUCLEOTIDE SEQUENCE [LARGE SCALE GENOMIC DNA]</scope>
    <source>
        <strain evidence="22 23">AF-22b-331.1</strain>
    </source>
</reference>
<evidence type="ECO:0000256" key="9">
    <source>
        <dbReference type="ARBA" id="ARBA00022490"/>
    </source>
</evidence>
<keyword evidence="9 17" id="KW-0963">Cytoplasm</keyword>
<feature type="coiled-coil region" evidence="18">
    <location>
        <begin position="61"/>
        <end position="88"/>
    </location>
</feature>
<evidence type="ECO:0000259" key="20">
    <source>
        <dbReference type="Pfam" id="PF02896"/>
    </source>
</evidence>
<keyword evidence="11 17" id="KW-0808">Transferase</keyword>
<keyword evidence="23" id="KW-1185">Reference proteome</keyword>
<name>A0ABW7CZ03_9GAMM</name>
<keyword evidence="14 17" id="KW-0418">Kinase</keyword>
<proteinExistence type="inferred from homology"/>
<dbReference type="InterPro" id="IPR015813">
    <property type="entry name" value="Pyrv/PenolPyrv_kinase-like_dom"/>
</dbReference>
<dbReference type="PANTHER" id="PTHR46244:SF3">
    <property type="entry name" value="PHOSPHOENOLPYRUVATE-PROTEIN PHOSPHOTRANSFERASE"/>
    <property type="match status" value="1"/>
</dbReference>
<keyword evidence="10 17" id="KW-0762">Sugar transport</keyword>
<dbReference type="PROSITE" id="PS00742">
    <property type="entry name" value="PEP_ENZYMES_2"/>
    <property type="match status" value="1"/>
</dbReference>
<evidence type="ECO:0000256" key="12">
    <source>
        <dbReference type="ARBA" id="ARBA00022683"/>
    </source>
</evidence>
<dbReference type="Pfam" id="PF02896">
    <property type="entry name" value="PEP-utilizers_C"/>
    <property type="match status" value="1"/>
</dbReference>
<comment type="caution">
    <text evidence="22">The sequence shown here is derived from an EMBL/GenBank/DDBJ whole genome shotgun (WGS) entry which is preliminary data.</text>
</comment>
<evidence type="ECO:0000256" key="3">
    <source>
        <dbReference type="ARBA" id="ARBA00002728"/>
    </source>
</evidence>
<dbReference type="EC" id="2.7.3.9" evidence="6 17"/>
<dbReference type="InterPro" id="IPR008731">
    <property type="entry name" value="PTS_EIN"/>
</dbReference>
<evidence type="ECO:0000256" key="8">
    <source>
        <dbReference type="ARBA" id="ARBA00022448"/>
    </source>
</evidence>
<keyword evidence="12 17" id="KW-0598">Phosphotransferase system</keyword>
<dbReference type="InterPro" id="IPR040442">
    <property type="entry name" value="Pyrv_kinase-like_dom_sf"/>
</dbReference>
<evidence type="ECO:0000256" key="14">
    <source>
        <dbReference type="ARBA" id="ARBA00022777"/>
    </source>
</evidence>
<comment type="catalytic activity">
    <reaction evidence="1 17">
        <text>L-histidyl-[protein] + phosphoenolpyruvate = N(pros)-phospho-L-histidyl-[protein] + pyruvate</text>
        <dbReference type="Rhea" id="RHEA:23880"/>
        <dbReference type="Rhea" id="RHEA-COMP:9745"/>
        <dbReference type="Rhea" id="RHEA-COMP:9746"/>
        <dbReference type="ChEBI" id="CHEBI:15361"/>
        <dbReference type="ChEBI" id="CHEBI:29979"/>
        <dbReference type="ChEBI" id="CHEBI:58702"/>
        <dbReference type="ChEBI" id="CHEBI:64837"/>
        <dbReference type="EC" id="2.7.3.9"/>
    </reaction>
</comment>
<feature type="domain" description="PEP-utilising enzyme C-terminal" evidence="20">
    <location>
        <begin position="270"/>
        <end position="560"/>
    </location>
</feature>
<evidence type="ECO:0000256" key="4">
    <source>
        <dbReference type="ARBA" id="ARBA00004496"/>
    </source>
</evidence>
<dbReference type="SUPFAM" id="SSF47831">
    <property type="entry name" value="Enzyme I of the PEP:sugar phosphotransferase system HPr-binding (sub)domain"/>
    <property type="match status" value="1"/>
</dbReference>
<evidence type="ECO:0000256" key="2">
    <source>
        <dbReference type="ARBA" id="ARBA00001946"/>
    </source>
</evidence>
<dbReference type="InterPro" id="IPR036618">
    <property type="entry name" value="PtsI_HPr-bd_sf"/>
</dbReference>
<dbReference type="GO" id="GO:0008965">
    <property type="term" value="F:phosphoenolpyruvate-protein phosphotransferase activity"/>
    <property type="evidence" value="ECO:0007669"/>
    <property type="project" value="UniProtKB-EC"/>
</dbReference>
<accession>A0ABW7CZ03</accession>
<evidence type="ECO:0000256" key="5">
    <source>
        <dbReference type="ARBA" id="ARBA00007837"/>
    </source>
</evidence>
<evidence type="ECO:0000256" key="15">
    <source>
        <dbReference type="ARBA" id="ARBA00022842"/>
    </source>
</evidence>
<evidence type="ECO:0000256" key="13">
    <source>
        <dbReference type="ARBA" id="ARBA00022723"/>
    </source>
</evidence>
<dbReference type="EMBL" id="JBHGCJ010000010">
    <property type="protein sequence ID" value="MFG6110167.1"/>
    <property type="molecule type" value="Genomic_DNA"/>
</dbReference>
<dbReference type="Gene3D" id="1.10.274.10">
    <property type="entry name" value="PtsI, HPr-binding domain"/>
    <property type="match status" value="1"/>
</dbReference>
<protein>
    <recommendedName>
        <fullName evidence="7 17">Phosphoenolpyruvate-protein phosphotransferase</fullName>
        <ecNumber evidence="6 17">2.7.3.9</ecNumber>
    </recommendedName>
    <alternativeName>
        <fullName evidence="16 17">Phosphotransferase system, enzyme I</fullName>
    </alternativeName>
</protein>
<dbReference type="InterPro" id="IPR008279">
    <property type="entry name" value="PEP-util_enz_mobile_dom"/>
</dbReference>
<evidence type="ECO:0000313" key="22">
    <source>
        <dbReference type="EMBL" id="MFG6110167.1"/>
    </source>
</evidence>
<sequence>MPAPPSRPGSGTPARTASGALLLAGHGASRGNALGRARVRLPHALEVAEQRIPPARIDAELARLHVAVDAARAEMHDLRQRLHGALNQEVGEFLDLHALLLDDPELLFGLDELIRSGPYSAGYALRVQRDRLAKVFDGMDDAYLKSRMDDLDHVIGRIHAFLQKRPPDVKGMAGEILVCDNIAPSELAQLQAHGVVGIVTAGGSALSHSAILARSLHLPLIVNVPNVLQKVADGDVLIIDGSDGTVTINPQAPDLRGYRVRLREHAREQRELGRLRTKPTRTRDNVDIALLANAESSEDVTQAHALGAHGLGLYRTEFLFLQRNELPDEQEQFETYRDAALGMSGRPVTIRTLDLGADKADRTGLTLSNEENPALGLRGVRLSLARPKVADTQLRAILRASAYGRLRILIPMVSTREEILAVRRRLHKQAALLRAEGYEVAEHIPFGAMIEVPAAAIALESFIDLVDFLSIGTNDLVQYLLAADRNNEAVGELYSPLHPAVVRLLAHILRTGQAYDIPVAVCGEIAGDPLMTRLLLALGLTEFSLHPGTLLEVRRAIRDSDLSVLQAMAPKLLQARDRRGIERWIEKAGIDR</sequence>
<dbReference type="RefSeq" id="WP_394163899.1">
    <property type="nucleotide sequence ID" value="NZ_JBHGCJ010000010.1"/>
</dbReference>
<evidence type="ECO:0000256" key="16">
    <source>
        <dbReference type="ARBA" id="ARBA00033235"/>
    </source>
</evidence>
<evidence type="ECO:0000259" key="19">
    <source>
        <dbReference type="Pfam" id="PF00391"/>
    </source>
</evidence>
<dbReference type="NCBIfam" id="TIGR01417">
    <property type="entry name" value="PTS_I_fam"/>
    <property type="match status" value="1"/>
</dbReference>
<dbReference type="InterPro" id="IPR006318">
    <property type="entry name" value="PTS_EI-like"/>
</dbReference>
<dbReference type="PANTHER" id="PTHR46244">
    <property type="entry name" value="PHOSPHOENOLPYRUVATE-PROTEIN PHOSPHOTRANSFERASE"/>
    <property type="match status" value="1"/>
</dbReference>
<evidence type="ECO:0000256" key="1">
    <source>
        <dbReference type="ARBA" id="ARBA00000683"/>
    </source>
</evidence>
<comment type="function">
    <text evidence="3 17">General (non sugar-specific) component of the phosphoenolpyruvate-dependent sugar phosphotransferase system (sugar PTS). This major carbohydrate active-transport system catalyzes the phosphorylation of incoming sugar substrates concomitantly with their translocation across the cell membrane. Enzyme I transfers the phosphoryl group from phosphoenolpyruvate (PEP) to the phosphoryl carrier protein (HPr).</text>
</comment>
<dbReference type="InterPro" id="IPR000121">
    <property type="entry name" value="PEP_util_C"/>
</dbReference>
<dbReference type="InterPro" id="IPR023151">
    <property type="entry name" value="PEP_util_CS"/>
</dbReference>
<evidence type="ECO:0000256" key="18">
    <source>
        <dbReference type="SAM" id="Coils"/>
    </source>
</evidence>
<dbReference type="Pfam" id="PF05524">
    <property type="entry name" value="PEP-utilisers_N"/>
    <property type="match status" value="1"/>
</dbReference>
<feature type="domain" description="Phosphotransferase system enzyme I N-terminal" evidence="21">
    <location>
        <begin position="25"/>
        <end position="147"/>
    </location>
</feature>
<dbReference type="InterPro" id="IPR024692">
    <property type="entry name" value="PTS_EI"/>
</dbReference>
<keyword evidence="18" id="KW-0175">Coiled coil</keyword>
<feature type="domain" description="PEP-utilising enzyme mobile" evidence="19">
    <location>
        <begin position="173"/>
        <end position="244"/>
    </location>
</feature>
<dbReference type="SUPFAM" id="SSF51621">
    <property type="entry name" value="Phosphoenolpyruvate/pyruvate domain"/>
    <property type="match status" value="1"/>
</dbReference>
<keyword evidence="13 17" id="KW-0479">Metal-binding</keyword>
<evidence type="ECO:0000256" key="7">
    <source>
        <dbReference type="ARBA" id="ARBA00016544"/>
    </source>
</evidence>
<comment type="cofactor">
    <cofactor evidence="2 17">
        <name>Mg(2+)</name>
        <dbReference type="ChEBI" id="CHEBI:18420"/>
    </cofactor>
</comment>
<dbReference type="SUPFAM" id="SSF52009">
    <property type="entry name" value="Phosphohistidine domain"/>
    <property type="match status" value="1"/>
</dbReference>
<evidence type="ECO:0000256" key="11">
    <source>
        <dbReference type="ARBA" id="ARBA00022679"/>
    </source>
</evidence>
<evidence type="ECO:0000313" key="23">
    <source>
        <dbReference type="Proteomes" id="UP001605261"/>
    </source>
</evidence>
<dbReference type="Gene3D" id="3.20.20.60">
    <property type="entry name" value="Phosphoenolpyruvate-binding domains"/>
    <property type="match status" value="1"/>
</dbReference>
<dbReference type="InterPro" id="IPR036637">
    <property type="entry name" value="Phosphohistidine_dom_sf"/>
</dbReference>
<dbReference type="Gene3D" id="3.50.30.10">
    <property type="entry name" value="Phosphohistidine domain"/>
    <property type="match status" value="1"/>
</dbReference>
<comment type="subcellular location">
    <subcellularLocation>
        <location evidence="4 17">Cytoplasm</location>
    </subcellularLocation>
</comment>
<dbReference type="InterPro" id="IPR050499">
    <property type="entry name" value="PEP-utilizing_PTS_enzyme"/>
</dbReference>
<dbReference type="Proteomes" id="UP001605261">
    <property type="component" value="Unassembled WGS sequence"/>
</dbReference>
<comment type="similarity">
    <text evidence="5 17">Belongs to the PEP-utilizing enzyme family.</text>
</comment>
<dbReference type="PRINTS" id="PR01736">
    <property type="entry name" value="PHPHTRNFRASE"/>
</dbReference>
<evidence type="ECO:0000256" key="6">
    <source>
        <dbReference type="ARBA" id="ARBA00012232"/>
    </source>
</evidence>
<dbReference type="Pfam" id="PF00391">
    <property type="entry name" value="PEP-utilizers"/>
    <property type="match status" value="1"/>
</dbReference>
<evidence type="ECO:0000256" key="10">
    <source>
        <dbReference type="ARBA" id="ARBA00022597"/>
    </source>
</evidence>
<organism evidence="22 23">
    <name type="scientific">Stenotrophomonas nematodicola</name>
    <dbReference type="NCBI Taxonomy" id="2656746"/>
    <lineage>
        <taxon>Bacteria</taxon>
        <taxon>Pseudomonadati</taxon>
        <taxon>Pseudomonadota</taxon>
        <taxon>Gammaproteobacteria</taxon>
        <taxon>Lysobacterales</taxon>
        <taxon>Lysobacteraceae</taxon>
        <taxon>Stenotrophomonas</taxon>
    </lineage>
</organism>
<dbReference type="PIRSF" id="PIRSF000732">
    <property type="entry name" value="PTS_enzyme_I"/>
    <property type="match status" value="1"/>
</dbReference>
<evidence type="ECO:0000259" key="21">
    <source>
        <dbReference type="Pfam" id="PF05524"/>
    </source>
</evidence>